<proteinExistence type="predicted"/>
<evidence type="ECO:0000313" key="6">
    <source>
        <dbReference type="Proteomes" id="UP001149163"/>
    </source>
</evidence>
<dbReference type="EMBL" id="JAPQKN010000006">
    <property type="protein sequence ID" value="KAJ5156956.1"/>
    <property type="molecule type" value="Genomic_DNA"/>
</dbReference>
<dbReference type="SUPFAM" id="SSF50978">
    <property type="entry name" value="WD40 repeat-like"/>
    <property type="match status" value="1"/>
</dbReference>
<feature type="compositionally biased region" description="Basic residues" evidence="4">
    <location>
        <begin position="376"/>
        <end position="392"/>
    </location>
</feature>
<dbReference type="InterPro" id="IPR045151">
    <property type="entry name" value="DCAF8"/>
</dbReference>
<dbReference type="InterPro" id="IPR001680">
    <property type="entry name" value="WD40_rpt"/>
</dbReference>
<dbReference type="PANTHER" id="PTHR15574">
    <property type="entry name" value="WD REPEAT DOMAIN-CONTAINING FAMILY"/>
    <property type="match status" value="1"/>
</dbReference>
<protein>
    <submittedName>
        <fullName evidence="5">Uncharacterized protein</fullName>
    </submittedName>
</protein>
<feature type="repeat" description="WD" evidence="3">
    <location>
        <begin position="170"/>
        <end position="211"/>
    </location>
</feature>
<dbReference type="GeneID" id="81429356"/>
<feature type="compositionally biased region" description="Acidic residues" evidence="4">
    <location>
        <begin position="805"/>
        <end position="816"/>
    </location>
</feature>
<feature type="repeat" description="WD" evidence="3">
    <location>
        <begin position="91"/>
        <end position="134"/>
    </location>
</feature>
<evidence type="ECO:0000256" key="1">
    <source>
        <dbReference type="ARBA" id="ARBA00022574"/>
    </source>
</evidence>
<keyword evidence="1 3" id="KW-0853">WD repeat</keyword>
<dbReference type="InterPro" id="IPR015943">
    <property type="entry name" value="WD40/YVTN_repeat-like_dom_sf"/>
</dbReference>
<keyword evidence="2" id="KW-0677">Repeat</keyword>
<feature type="region of interest" description="Disordered" evidence="4">
    <location>
        <begin position="282"/>
        <end position="301"/>
    </location>
</feature>
<dbReference type="OrthoDB" id="4869960at2759"/>
<organism evidence="5 6">
    <name type="scientific">Penicillium canariense</name>
    <dbReference type="NCBI Taxonomy" id="189055"/>
    <lineage>
        <taxon>Eukaryota</taxon>
        <taxon>Fungi</taxon>
        <taxon>Dikarya</taxon>
        <taxon>Ascomycota</taxon>
        <taxon>Pezizomycotina</taxon>
        <taxon>Eurotiomycetes</taxon>
        <taxon>Eurotiomycetidae</taxon>
        <taxon>Eurotiales</taxon>
        <taxon>Aspergillaceae</taxon>
        <taxon>Penicillium</taxon>
    </lineage>
</organism>
<dbReference type="GO" id="GO:0005737">
    <property type="term" value="C:cytoplasm"/>
    <property type="evidence" value="ECO:0007669"/>
    <property type="project" value="TreeGrafter"/>
</dbReference>
<dbReference type="GO" id="GO:0080008">
    <property type="term" value="C:Cul4-RING E3 ubiquitin ligase complex"/>
    <property type="evidence" value="ECO:0007669"/>
    <property type="project" value="TreeGrafter"/>
</dbReference>
<dbReference type="Pfam" id="PF00400">
    <property type="entry name" value="WD40"/>
    <property type="match status" value="4"/>
</dbReference>
<evidence type="ECO:0000313" key="5">
    <source>
        <dbReference type="EMBL" id="KAJ5156956.1"/>
    </source>
</evidence>
<dbReference type="GO" id="GO:0045717">
    <property type="term" value="P:negative regulation of fatty acid biosynthetic process"/>
    <property type="evidence" value="ECO:0007669"/>
    <property type="project" value="TreeGrafter"/>
</dbReference>
<feature type="repeat" description="WD" evidence="3">
    <location>
        <begin position="42"/>
        <end position="83"/>
    </location>
</feature>
<reference evidence="5" key="2">
    <citation type="journal article" date="2023" name="IMA Fungus">
        <title>Comparative genomic study of the Penicillium genus elucidates a diverse pangenome and 15 lateral gene transfer events.</title>
        <authorList>
            <person name="Petersen C."/>
            <person name="Sorensen T."/>
            <person name="Nielsen M.R."/>
            <person name="Sondergaard T.E."/>
            <person name="Sorensen J.L."/>
            <person name="Fitzpatrick D.A."/>
            <person name="Frisvad J.C."/>
            <person name="Nielsen K.L."/>
        </authorList>
    </citation>
    <scope>NUCLEOTIDE SEQUENCE</scope>
    <source>
        <strain evidence="5">IBT 26290</strain>
    </source>
</reference>
<dbReference type="AlphaFoldDB" id="A0A9W9LH54"/>
<accession>A0A9W9LH54</accession>
<keyword evidence="6" id="KW-1185">Reference proteome</keyword>
<feature type="region of interest" description="Disordered" evidence="4">
    <location>
        <begin position="359"/>
        <end position="432"/>
    </location>
</feature>
<feature type="region of interest" description="Disordered" evidence="4">
    <location>
        <begin position="753"/>
        <end position="901"/>
    </location>
</feature>
<dbReference type="PROSITE" id="PS50082">
    <property type="entry name" value="WD_REPEATS_2"/>
    <property type="match status" value="3"/>
</dbReference>
<name>A0A9W9LH54_9EURO</name>
<comment type="caution">
    <text evidence="5">The sequence shown here is derived from an EMBL/GenBank/DDBJ whole genome shotgun (WGS) entry which is preliminary data.</text>
</comment>
<evidence type="ECO:0000256" key="4">
    <source>
        <dbReference type="SAM" id="MobiDB-lite"/>
    </source>
</evidence>
<feature type="compositionally biased region" description="Polar residues" evidence="4">
    <location>
        <begin position="786"/>
        <end position="795"/>
    </location>
</feature>
<dbReference type="SMART" id="SM00320">
    <property type="entry name" value="WD40"/>
    <property type="match status" value="7"/>
</dbReference>
<dbReference type="InterPro" id="IPR036322">
    <property type="entry name" value="WD40_repeat_dom_sf"/>
</dbReference>
<dbReference type="Proteomes" id="UP001149163">
    <property type="component" value="Unassembled WGS sequence"/>
</dbReference>
<gene>
    <name evidence="5" type="ORF">N7482_008056</name>
</gene>
<evidence type="ECO:0000256" key="3">
    <source>
        <dbReference type="PROSITE-ProRule" id="PRU00221"/>
    </source>
</evidence>
<sequence>MKDSLYDRLWRRECGDLSPYASLRGIYGSKEWINDLDIVNELGGHTGCVNALSWSKSGRLLASGSDDQHLNIYSYQPESSDAQFTLNTTVSTGHRANIFSVKFMPHSNDRTLVTCAGDSQVRVFDIEYSSSNSNSNTTSAFAASARSRRFNDFFEGTRYLSEGNTNARVYRSHADRVKRIVTESSPHLFLTCSEDGEVRQWDLRQPSEAYPPPRGGQGFMAYRPGLDHDDSNVPPPLISYKKYRLDLNTISCSPSQPHYIALGGAHMHCFLHDRRMLGRDTLAEKGSPGLSTPSAGSVDDEMMGNATRCVRRFAPRGKLRMKHLDDGHITACKISDANPDEMVVSWSGDHIYSFDLIRSPDARDDSPENANALKNTTRRKNGPRSRKRKRPKPASMSSQESGNRHQSRRRSGEPDAFRVTYENGDSEDVHFPTIPDEDELAMVQRARYLVLNEAQRLSMQIAKGLVKLRRALFSLQATAREATASEQNDISPFSDSFASALSLASTYLPRMDEVIRRWHYPMNPSRETVDFQQSLRRNRQASWRFVQAAGTLARALDGDVAEEAASDAVSDFLQISPAPNEDESIDSEAQFGYDFLKAILLWLQGGRQELLKGFKRGPRPRRLEGRFPIPADATEDAIDTILVPYLQLLARDTPIVNVDASRFEHDSTRILFQTQKAAVTAFGNAVRLPLEDLGTTAARIDRRRVSNPSSQVRSLDRASATRFWILRVGRGILMEAGNEVNFSFVNRAFGGIHTSTDESDSDGEVERSQDDIDPNAEESRVKSINVLRTSHSSQAPPGEGAEATSDLEDSEGEEDIPSAAYQNGDDNSDTEDSDESESEEEQSDEGGEDEDSWHMALADSSEDDDNGNVSDEESGEPLLLRRATRKSRRGDVETHTPVSSHTRVYRGHCNIKTVKDVNFFGLNDEYVVSGSDSGHLFIWDRKTAKLVNILEGDSEVVNVVQGHPYEPTIAVSGIDNTVKVFSPDRHAQDLALKGINILDPDNPVNVLGPAAHNIGGLQSRRRIHDSYRIMSQNDVDRRGGMSEAYITRSMLARLAATLRGGQGGGGGPGVEVGAGEGATVVLDDNCLVM</sequence>
<dbReference type="PROSITE" id="PS50294">
    <property type="entry name" value="WD_REPEATS_REGION"/>
    <property type="match status" value="2"/>
</dbReference>
<dbReference type="PANTHER" id="PTHR15574:SF40">
    <property type="entry name" value="WD AND TETRATRICOPEPTIDE REPEATS PROTEIN 1"/>
    <property type="match status" value="1"/>
</dbReference>
<feature type="compositionally biased region" description="Acidic residues" evidence="4">
    <location>
        <begin position="860"/>
        <end position="875"/>
    </location>
</feature>
<feature type="compositionally biased region" description="Acidic residues" evidence="4">
    <location>
        <begin position="826"/>
        <end position="851"/>
    </location>
</feature>
<dbReference type="RefSeq" id="XP_056539945.1">
    <property type="nucleotide sequence ID" value="XM_056690180.1"/>
</dbReference>
<reference evidence="5" key="1">
    <citation type="submission" date="2022-11" db="EMBL/GenBank/DDBJ databases">
        <authorList>
            <person name="Petersen C."/>
        </authorList>
    </citation>
    <scope>NUCLEOTIDE SEQUENCE</scope>
    <source>
        <strain evidence="5">IBT 26290</strain>
    </source>
</reference>
<dbReference type="Gene3D" id="2.130.10.10">
    <property type="entry name" value="YVTN repeat-like/Quinoprotein amine dehydrogenase"/>
    <property type="match status" value="3"/>
</dbReference>
<evidence type="ECO:0000256" key="2">
    <source>
        <dbReference type="ARBA" id="ARBA00022737"/>
    </source>
</evidence>